<sequence>MTRKEIALETFMKGRDCDKAVFSAFEKDVIINPKEDKYIHNCEFPGLPHTKCGAVSGAGCVIFHYKENVGHENTAEEMWQRFKDEFQKRYSALNCSELLGYDLSVRKDAMDAMEAEAIKKTCPQYIEDAVSILEDVIGLSDEI</sequence>
<comment type="caution">
    <text evidence="1">The sequence shown here is derived from an EMBL/GenBank/DDBJ whole genome shotgun (WGS) entry which is preliminary data.</text>
</comment>
<dbReference type="Pfam" id="PF09719">
    <property type="entry name" value="C_GCAxxG_C_C"/>
    <property type="match status" value="1"/>
</dbReference>
<reference evidence="1 2" key="1">
    <citation type="submission" date="2022-12" db="EMBL/GenBank/DDBJ databases">
        <title>Metagenome assembled genome from gulf of manar.</title>
        <authorList>
            <person name="Kohli P."/>
            <person name="Pk S."/>
            <person name="Venkata Ramana C."/>
            <person name="Sasikala C."/>
        </authorList>
    </citation>
    <scope>NUCLEOTIDE SEQUENCE [LARGE SCALE GENOMIC DNA]</scope>
    <source>
        <strain evidence="1">JB008</strain>
    </source>
</reference>
<dbReference type="Proteomes" id="UP001221217">
    <property type="component" value="Unassembled WGS sequence"/>
</dbReference>
<evidence type="ECO:0000313" key="1">
    <source>
        <dbReference type="EMBL" id="MDC7226758.1"/>
    </source>
</evidence>
<name>A0AAJ1MIW5_9SPIO</name>
<dbReference type="AlphaFoldDB" id="A0AAJ1MIW5"/>
<protein>
    <submittedName>
        <fullName evidence="1">C-GCAxxG-C-C family protein</fullName>
    </submittedName>
</protein>
<dbReference type="EMBL" id="JAQQAL010000017">
    <property type="protein sequence ID" value="MDC7226758.1"/>
    <property type="molecule type" value="Genomic_DNA"/>
</dbReference>
<proteinExistence type="predicted"/>
<gene>
    <name evidence="1" type="ORF">PQJ61_08330</name>
</gene>
<dbReference type="InterPro" id="IPR010181">
    <property type="entry name" value="CGCAxxGCC_motif"/>
</dbReference>
<accession>A0AAJ1MIW5</accession>
<evidence type="ECO:0000313" key="2">
    <source>
        <dbReference type="Proteomes" id="UP001221217"/>
    </source>
</evidence>
<organism evidence="1 2">
    <name type="scientific">Candidatus Thalassospirochaeta sargassi</name>
    <dbReference type="NCBI Taxonomy" id="3119039"/>
    <lineage>
        <taxon>Bacteria</taxon>
        <taxon>Pseudomonadati</taxon>
        <taxon>Spirochaetota</taxon>
        <taxon>Spirochaetia</taxon>
        <taxon>Spirochaetales</taxon>
        <taxon>Spirochaetaceae</taxon>
        <taxon>Candidatus Thalassospirochaeta</taxon>
    </lineage>
</organism>